<dbReference type="Pfam" id="PF25597">
    <property type="entry name" value="SH3_retrovirus"/>
    <property type="match status" value="1"/>
</dbReference>
<dbReference type="InterPro" id="IPR039537">
    <property type="entry name" value="Retrotran_Ty1/copia-like"/>
</dbReference>
<name>A0A6L2KJ63_TANCI</name>
<dbReference type="SUPFAM" id="SSF53098">
    <property type="entry name" value="Ribonuclease H-like"/>
    <property type="match status" value="1"/>
</dbReference>
<dbReference type="PROSITE" id="PS50158">
    <property type="entry name" value="ZF_CCHC"/>
    <property type="match status" value="1"/>
</dbReference>
<feature type="compositionally biased region" description="Pro residues" evidence="7">
    <location>
        <begin position="1704"/>
        <end position="1736"/>
    </location>
</feature>
<feature type="region of interest" description="Disordered" evidence="7">
    <location>
        <begin position="1688"/>
        <end position="1746"/>
    </location>
</feature>
<dbReference type="GO" id="GO:0003676">
    <property type="term" value="F:nucleic acid binding"/>
    <property type="evidence" value="ECO:0007669"/>
    <property type="project" value="InterPro"/>
</dbReference>
<feature type="compositionally biased region" description="Basic and acidic residues" evidence="7">
    <location>
        <begin position="1004"/>
        <end position="1013"/>
    </location>
</feature>
<evidence type="ECO:0000259" key="9">
    <source>
        <dbReference type="PROSITE" id="PS50994"/>
    </source>
</evidence>
<dbReference type="InterPro" id="IPR025724">
    <property type="entry name" value="GAG-pre-integrase_dom"/>
</dbReference>
<dbReference type="GO" id="GO:0004190">
    <property type="term" value="F:aspartic-type endopeptidase activity"/>
    <property type="evidence" value="ECO:0007669"/>
    <property type="project" value="UniProtKB-KW"/>
</dbReference>
<dbReference type="Gene3D" id="3.30.420.10">
    <property type="entry name" value="Ribonuclease H-like superfamily/Ribonuclease H"/>
    <property type="match status" value="2"/>
</dbReference>
<evidence type="ECO:0000256" key="5">
    <source>
        <dbReference type="PROSITE-ProRule" id="PRU00047"/>
    </source>
</evidence>
<protein>
    <submittedName>
        <fullName evidence="10">Putative ribonuclease H-like domain-containing protein</fullName>
    </submittedName>
</protein>
<evidence type="ECO:0000256" key="2">
    <source>
        <dbReference type="ARBA" id="ARBA00022723"/>
    </source>
</evidence>
<dbReference type="InterPro" id="IPR001878">
    <property type="entry name" value="Znf_CCHC"/>
</dbReference>
<feature type="domain" description="Integrase catalytic" evidence="9">
    <location>
        <begin position="734"/>
        <end position="838"/>
    </location>
</feature>
<dbReference type="PANTHER" id="PTHR42648">
    <property type="entry name" value="TRANSPOSASE, PUTATIVE-RELATED"/>
    <property type="match status" value="1"/>
</dbReference>
<dbReference type="SUPFAM" id="SSF57756">
    <property type="entry name" value="Retrovirus zinc finger-like domains"/>
    <property type="match status" value="1"/>
</dbReference>
<dbReference type="GO" id="GO:0008270">
    <property type="term" value="F:zinc ion binding"/>
    <property type="evidence" value="ECO:0007669"/>
    <property type="project" value="UniProtKB-KW"/>
</dbReference>
<evidence type="ECO:0000256" key="6">
    <source>
        <dbReference type="SAM" id="Coils"/>
    </source>
</evidence>
<accession>A0A6L2KJ63</accession>
<dbReference type="InterPro" id="IPR057670">
    <property type="entry name" value="SH3_retrovirus"/>
</dbReference>
<feature type="region of interest" description="Disordered" evidence="7">
    <location>
        <begin position="991"/>
        <end position="1013"/>
    </location>
</feature>
<keyword evidence="6" id="KW-0175">Coiled coil</keyword>
<feature type="coiled-coil region" evidence="6">
    <location>
        <begin position="1749"/>
        <end position="1790"/>
    </location>
</feature>
<evidence type="ECO:0000259" key="8">
    <source>
        <dbReference type="PROSITE" id="PS50158"/>
    </source>
</evidence>
<dbReference type="InterPro" id="IPR036397">
    <property type="entry name" value="RNaseH_sf"/>
</dbReference>
<comment type="caution">
    <text evidence="10">The sequence shown here is derived from an EMBL/GenBank/DDBJ whole genome shotgun (WGS) entry which is preliminary data.</text>
</comment>
<dbReference type="SUPFAM" id="SSF56672">
    <property type="entry name" value="DNA/RNA polymerases"/>
    <property type="match status" value="1"/>
</dbReference>
<dbReference type="EMBL" id="BKCJ010002475">
    <property type="protein sequence ID" value="GEU48810.1"/>
    <property type="molecule type" value="Genomic_DNA"/>
</dbReference>
<evidence type="ECO:0000313" key="10">
    <source>
        <dbReference type="EMBL" id="GEU48810.1"/>
    </source>
</evidence>
<dbReference type="PROSITE" id="PS50994">
    <property type="entry name" value="INTEGRASE"/>
    <property type="match status" value="1"/>
</dbReference>
<organism evidence="10">
    <name type="scientific">Tanacetum cinerariifolium</name>
    <name type="common">Dalmatian daisy</name>
    <name type="synonym">Chrysanthemum cinerariifolium</name>
    <dbReference type="NCBI Taxonomy" id="118510"/>
    <lineage>
        <taxon>Eukaryota</taxon>
        <taxon>Viridiplantae</taxon>
        <taxon>Streptophyta</taxon>
        <taxon>Embryophyta</taxon>
        <taxon>Tracheophyta</taxon>
        <taxon>Spermatophyta</taxon>
        <taxon>Magnoliopsida</taxon>
        <taxon>eudicotyledons</taxon>
        <taxon>Gunneridae</taxon>
        <taxon>Pentapetalae</taxon>
        <taxon>asterids</taxon>
        <taxon>campanulids</taxon>
        <taxon>Asterales</taxon>
        <taxon>Asteraceae</taxon>
        <taxon>Asteroideae</taxon>
        <taxon>Anthemideae</taxon>
        <taxon>Anthemidinae</taxon>
        <taxon>Tanacetum</taxon>
    </lineage>
</organism>
<dbReference type="InterPro" id="IPR012337">
    <property type="entry name" value="RNaseH-like_sf"/>
</dbReference>
<dbReference type="PANTHER" id="PTHR42648:SF32">
    <property type="entry name" value="RIBONUCLEASE H-LIKE DOMAIN, GAG-PRE-INTEGRASE DOMAIN PROTEIN-RELATED"/>
    <property type="match status" value="1"/>
</dbReference>
<reference evidence="10" key="1">
    <citation type="journal article" date="2019" name="Sci. Rep.">
        <title>Draft genome of Tanacetum cinerariifolium, the natural source of mosquito coil.</title>
        <authorList>
            <person name="Yamashiro T."/>
            <person name="Shiraishi A."/>
            <person name="Satake H."/>
            <person name="Nakayama K."/>
        </authorList>
    </citation>
    <scope>NUCLEOTIDE SEQUENCE</scope>
</reference>
<dbReference type="GO" id="GO:0006508">
    <property type="term" value="P:proteolysis"/>
    <property type="evidence" value="ECO:0007669"/>
    <property type="project" value="UniProtKB-KW"/>
</dbReference>
<dbReference type="InterPro" id="IPR001584">
    <property type="entry name" value="Integrase_cat-core"/>
</dbReference>
<keyword evidence="5" id="KW-0862">Zinc</keyword>
<keyword evidence="3" id="KW-0064">Aspartyl protease</keyword>
<keyword evidence="2" id="KW-0479">Metal-binding</keyword>
<feature type="region of interest" description="Disordered" evidence="7">
    <location>
        <begin position="335"/>
        <end position="356"/>
    </location>
</feature>
<dbReference type="InterPro" id="IPR043502">
    <property type="entry name" value="DNA/RNA_pol_sf"/>
</dbReference>
<keyword evidence="1" id="KW-0645">Protease</keyword>
<dbReference type="InterPro" id="IPR036875">
    <property type="entry name" value="Znf_CCHC_sf"/>
</dbReference>
<evidence type="ECO:0000256" key="1">
    <source>
        <dbReference type="ARBA" id="ARBA00022670"/>
    </source>
</evidence>
<dbReference type="Pfam" id="PF13976">
    <property type="entry name" value="gag_pre-integrs"/>
    <property type="match status" value="1"/>
</dbReference>
<evidence type="ECO:0000256" key="3">
    <source>
        <dbReference type="ARBA" id="ARBA00022750"/>
    </source>
</evidence>
<dbReference type="InterPro" id="IPR054722">
    <property type="entry name" value="PolX-like_BBD"/>
</dbReference>
<keyword evidence="5" id="KW-0863">Zinc-finger</keyword>
<dbReference type="Pfam" id="PF07727">
    <property type="entry name" value="RVT_2"/>
    <property type="match status" value="1"/>
</dbReference>
<keyword evidence="4" id="KW-0378">Hydrolase</keyword>
<gene>
    <name evidence="10" type="ORF">Tci_020788</name>
</gene>
<dbReference type="Gene3D" id="4.10.60.10">
    <property type="entry name" value="Zinc finger, CCHC-type"/>
    <property type="match status" value="1"/>
</dbReference>
<dbReference type="SMART" id="SM00343">
    <property type="entry name" value="ZnF_C2HC"/>
    <property type="match status" value="1"/>
</dbReference>
<feature type="domain" description="CCHC-type" evidence="8">
    <location>
        <begin position="230"/>
        <end position="245"/>
    </location>
</feature>
<dbReference type="Pfam" id="PF22936">
    <property type="entry name" value="Pol_BBD"/>
    <property type="match status" value="1"/>
</dbReference>
<evidence type="ECO:0000256" key="4">
    <source>
        <dbReference type="ARBA" id="ARBA00022801"/>
    </source>
</evidence>
<dbReference type="GO" id="GO:0015074">
    <property type="term" value="P:DNA integration"/>
    <property type="evidence" value="ECO:0007669"/>
    <property type="project" value="InterPro"/>
</dbReference>
<dbReference type="InterPro" id="IPR013103">
    <property type="entry name" value="RVT_2"/>
</dbReference>
<evidence type="ECO:0000256" key="7">
    <source>
        <dbReference type="SAM" id="MobiDB-lite"/>
    </source>
</evidence>
<proteinExistence type="predicted"/>
<feature type="coiled-coil region" evidence="6">
    <location>
        <begin position="298"/>
        <end position="325"/>
    </location>
</feature>
<sequence>MALPDKHQLKFNIHKDAKTLMEAIEKRFGGNKETKKVQKTLLKQQCENFSGTSSESLDQIHDRLQKFISQLGIFGETISQEDINLKFLRSLPTEWKTHTLIWRNKSDLEEQSLDDLFNNLKIYEAEVKCSSPLSQNTQNIAFVSSNNTNSTNESVSVVPSVSATSSKATVFTLPNVNSLSDDVIYSFFASQSNSPQLDNEDLKRFLKRTGRNLGANGTDTIRFDMSKVECYNCHRRGHFARECRSPRETGIKTLLEELFQWSLESVEARLVVYQKNEIVFEDDIKLLKIDVMLRDDALAELRKKFKKAKKERDELKLTLDKFQTSSKNLKLHSYESDNSVLKSPENDRYNTSEGYHAVPPPYTETFMPPKPDLVFNDAHNASESVANVVHVESEPSFVPTSGHVKTPKESVKKVEHPKQAENLRTNNQESRVLTRSRLVSFNDARPVPTVVPQSTVKSPRPVKHVVNKIHSPIRRPINHRPATKNSNFNKKVTTVKVNKVNVVQGPKGNAEKASGNPHQALKDKGVIDSGCSRHMTGNISFLLDFEKINGGYVAFGGNPKGGKILGKGKIKTGKLDFDDVYFVKELKFNLFSISQMYDKKNSVFFTDTECVVLSLDYKLPDKKHVLLRVPRENNMYNVDLKNVVPSEDLTCLFAKATLDESNLWHRRLGHINFKTMNKLINGNLVRGLPSNIFKNNHTCVACQKGKQHRASCKSKPVSSVSHPLQRLHMDLFGPTFIKSLNKKSYCLVITDDYSRFSWFCGMKGIKREFSVVRTLQQNRVAKRKNRTLIEAARTMLADSLLPISFWAKAVNTACNVQNRVLVTKPHNKAPYELLLARSPSIGFLRPFGCPVTILNTLDPLGKFDGKADEGFLVGYSVNSKAFRLFNSRTRIVQETLHINFLENKPNVAGIGPKWLFDIDTLTKSMNYQPVVAEKQPNDNAGIKEHFDAGKVGKETVSAQQYVLLPLWSTGSQDPQNTDYDVADAAFDVKENENEVHVSPSGSDKIADKKHDEKAKRYDKGKSFVDSPTRVKNLRAEFKEFSFNSTNRVNAVCAHVNADRLNPPNSTNSFNTASPSVNVLSPNFRIARKSSFVDPSKYPDNLYMPELEDIVYSDDEEDGHTQEEGIDYDEVFASVARIEAIRLFLAYASFMGFMVYQMDVKSAFIYGTIEEEVYVCQPRGVEDLNYPDKVYKVVKALYGLHQATRAWYETLANYLLENGFQIVKIDQTLFIKKQKEDILLVQVYVDDIIFGSTNNELCKAFEKLMKDKFQMSSMGELTFFLGLQVKKKDDGIFINQDKYAAEILRKFGFIDVKSVSTPIETEQPLLKDPDGEDVNVHIYMSMIGSLMYLTSSRLDIMFAVCACARFQVTPKVSHLHAVKRIFRYLKSKPHLGLWYPRDSPFNLVAYSDSDYARASLDRKSTTGGFQFLGSMDSKSVAGLWYEVIGIEFACTQMFQVLVNHHTSNGYQFTMSDRHKELTSPEQTVSDGIGVTAGDLKLLLLGILLPMYALVVNPTIYVSCIKKFWATATLKKANDVVQLHALTDGKNVVVTEDVIRRDLHLDDVDRVECLPNEEIFAELARMGYEKPPPKLTFYKACFIASAVICLATGKKFNFFKYIFANMVKNVDSPRNFLMYPRFLQVVINNQVDDLTSHNTRYTSPSLTQKVFANMRRVGQGFLGVETPLFSSMLVPPQQAEEEKEVKVPNAPAPPSPTTSPSPPSQEPTPTPHATPHASPPQEQPSSPHDSTIPLLNTLMETCASLSQKITELEQDKHTQALEILKLKKRVKKLEKKKRSKHSGLKRLRKIEAIDDDEDITLVDVETQEEVVTMDAELQGRIDQDDVNAATKEVSAAEPTVFDDEEVTMTMAQTLIKMKAEKAKLLDEQIAQRLHDEEVKKAAARDKQEKDDLGRAQVLQKQYDDKEENIDWNAVAEQDMAGYKMEHFKGMTYDKVRHIFEREYKKAQTLFKPDKDVEEPKKKRVAKETLIQESFKKRKAVEVSGSESIQEIPFNDPKEMSEEDVQNMLEIVLVFEFKVEALQVIYPIIDWEIHFEVKEKFSTAVPDVDKEKALWVELKRLFEPDAYDVLWKLQRYMHYPITWKLYTNCGVHQVSSTTRRHDMFMLTEKDYPLSNGVMTLMLSAKLQVEEDNEMVKDLVMKIFMEANKLKSRSLDTSSK</sequence>
<dbReference type="Pfam" id="PF14223">
    <property type="entry name" value="Retrotran_gag_2"/>
    <property type="match status" value="1"/>
</dbReference>